<proteinExistence type="predicted"/>
<protein>
    <submittedName>
        <fullName evidence="1">Uncharacterized protein</fullName>
    </submittedName>
</protein>
<evidence type="ECO:0000313" key="2">
    <source>
        <dbReference type="Proteomes" id="UP001272716"/>
    </source>
</evidence>
<dbReference type="EMBL" id="JAWQCK010000011">
    <property type="protein sequence ID" value="MDW9214072.1"/>
    <property type="molecule type" value="Genomic_DNA"/>
</dbReference>
<sequence length="92" mass="11080">MQTMLISTESDPFFQKFFSEHPVKNDVIVINFNKKHFIFESENIISMMKQFAPKERRYAKRQLKLYAAQKRDINSCLEEIASDYVRRHYANK</sequence>
<evidence type="ECO:0000313" key="1">
    <source>
        <dbReference type="EMBL" id="MDW9214072.1"/>
    </source>
</evidence>
<reference evidence="1 2" key="1">
    <citation type="submission" date="2023-10" db="EMBL/GenBank/DDBJ databases">
        <title>Draft Genome Sequence of Bacillus thuringiensis serovar. toumanoffi 4059: Identification of a Novel Cry Protein Candidate.</title>
        <authorList>
            <person name="Murdoch R.W."/>
            <person name="Gemler B."/>
            <person name="Heater B.S."/>
        </authorList>
    </citation>
    <scope>NUCLEOTIDE SEQUENCE [LARGE SCALE GENOMIC DNA]</scope>
    <source>
        <strain evidence="1 2">4059</strain>
    </source>
</reference>
<comment type="caution">
    <text evidence="1">The sequence shown here is derived from an EMBL/GenBank/DDBJ whole genome shotgun (WGS) entry which is preliminary data.</text>
</comment>
<organism evidence="1 2">
    <name type="scientific">Bacillus thuringiensis serovar toumanoffi</name>
    <dbReference type="NCBI Taxonomy" id="180862"/>
    <lineage>
        <taxon>Bacteria</taxon>
        <taxon>Bacillati</taxon>
        <taxon>Bacillota</taxon>
        <taxon>Bacilli</taxon>
        <taxon>Bacillales</taxon>
        <taxon>Bacillaceae</taxon>
        <taxon>Bacillus</taxon>
        <taxon>Bacillus cereus group</taxon>
    </lineage>
</organism>
<dbReference type="Proteomes" id="UP001272716">
    <property type="component" value="Unassembled WGS sequence"/>
</dbReference>
<dbReference type="AlphaFoldDB" id="A0ABD5I9S1"/>
<dbReference type="RefSeq" id="WP_003308697.1">
    <property type="nucleotide sequence ID" value="NZ_JAWQCK010000011.1"/>
</dbReference>
<gene>
    <name evidence="1" type="ORF">BTTOUR_35570</name>
</gene>
<name>A0ABD5I9S1_BACTU</name>
<accession>A0ABD5I9S1</accession>